<dbReference type="PANTHER" id="PTHR36222:SF1">
    <property type="entry name" value="SERINE PROTEASE INHIBITOR RV3364C"/>
    <property type="match status" value="1"/>
</dbReference>
<dbReference type="Pfam" id="PF03259">
    <property type="entry name" value="Robl_LC7"/>
    <property type="match status" value="1"/>
</dbReference>
<organism evidence="2 3">
    <name type="scientific">Planosporangium mesophilum</name>
    <dbReference type="NCBI Taxonomy" id="689768"/>
    <lineage>
        <taxon>Bacteria</taxon>
        <taxon>Bacillati</taxon>
        <taxon>Actinomycetota</taxon>
        <taxon>Actinomycetes</taxon>
        <taxon>Micromonosporales</taxon>
        <taxon>Micromonosporaceae</taxon>
        <taxon>Planosporangium</taxon>
    </lineage>
</organism>
<dbReference type="PANTHER" id="PTHR36222">
    <property type="entry name" value="SERINE PROTEASE INHIBITOR RV3364C"/>
    <property type="match status" value="1"/>
</dbReference>
<evidence type="ECO:0000313" key="3">
    <source>
        <dbReference type="Proteomes" id="UP000599074"/>
    </source>
</evidence>
<dbReference type="RefSeq" id="WP_168115528.1">
    <property type="nucleotide sequence ID" value="NZ_BOON01000023.1"/>
</dbReference>
<dbReference type="Gene3D" id="3.30.450.30">
    <property type="entry name" value="Dynein light chain 2a, cytoplasmic"/>
    <property type="match status" value="1"/>
</dbReference>
<keyword evidence="3" id="KW-1185">Reference proteome</keyword>
<name>A0A8J3TCL9_9ACTN</name>
<accession>A0A8J3TCL9</accession>
<dbReference type="SUPFAM" id="SSF103196">
    <property type="entry name" value="Roadblock/LC7 domain"/>
    <property type="match status" value="1"/>
</dbReference>
<dbReference type="InterPro" id="IPR004942">
    <property type="entry name" value="Roadblock/LAMTOR2_dom"/>
</dbReference>
<evidence type="ECO:0000313" key="2">
    <source>
        <dbReference type="EMBL" id="GII22931.1"/>
    </source>
</evidence>
<reference evidence="2" key="1">
    <citation type="submission" date="2021-01" db="EMBL/GenBank/DDBJ databases">
        <title>Whole genome shotgun sequence of Planosporangium mesophilum NBRC 109066.</title>
        <authorList>
            <person name="Komaki H."/>
            <person name="Tamura T."/>
        </authorList>
    </citation>
    <scope>NUCLEOTIDE SEQUENCE</scope>
    <source>
        <strain evidence="2">NBRC 109066</strain>
    </source>
</reference>
<comment type="caution">
    <text evidence="2">The sequence shown here is derived from an EMBL/GenBank/DDBJ whole genome shotgun (WGS) entry which is preliminary data.</text>
</comment>
<dbReference type="SMART" id="SM00960">
    <property type="entry name" value="Robl_LC7"/>
    <property type="match status" value="1"/>
</dbReference>
<feature type="domain" description="Roadblock/LAMTOR2" evidence="1">
    <location>
        <begin position="17"/>
        <end position="121"/>
    </location>
</feature>
<dbReference type="Proteomes" id="UP000599074">
    <property type="component" value="Unassembled WGS sequence"/>
</dbReference>
<dbReference type="EMBL" id="BOON01000023">
    <property type="protein sequence ID" value="GII22931.1"/>
    <property type="molecule type" value="Genomic_DNA"/>
</dbReference>
<proteinExistence type="predicted"/>
<dbReference type="AlphaFoldDB" id="A0A8J3TCL9"/>
<protein>
    <submittedName>
        <fullName evidence="2">Dynein regulation protein LC7</fullName>
    </submittedName>
</protein>
<dbReference type="InterPro" id="IPR053141">
    <property type="entry name" value="Mycobact_SerProt_Inhib_Rv3364c"/>
</dbReference>
<evidence type="ECO:0000259" key="1">
    <source>
        <dbReference type="SMART" id="SM00960"/>
    </source>
</evidence>
<sequence>MEPGRTPPPSPDADHVNRLLTRFVTQTAGVRAAITVSSDGLLIAGSGWRSRRDAEGRRPDSDGPRADAERLAAITSAVISLAAGASRVFDLGEANKIVIGMDEGYVLVRTINPGCALSVLATKEANLGATAHAMTLFAHGTGEVLTPRLIEALKQSTGL</sequence>
<gene>
    <name evidence="2" type="ORF">Pme01_25280</name>
</gene>